<sequence length="220" mass="24421">MQDKPTQPTAGPATAASAISSPTGHGRSERARATESHIDAINQAFELFRLNYHNQYFAAFPDVQTLNMAKRLWLDALTRFSPEAILQGARRVIEASDFLPTVHKMIVACEGDNQTHGLPDTHAAYVEACNAASPKAEQRWSHPAVYLAGMAADWYFLATQPEKTAYPVFAQHYKSLCEQVRAGTRLQMPERKALPETIETPLSSAENRERLASLRKALDI</sequence>
<evidence type="ECO:0000313" key="3">
    <source>
        <dbReference type="Proteomes" id="UP000000466"/>
    </source>
</evidence>
<feature type="compositionally biased region" description="Low complexity" evidence="1">
    <location>
        <begin position="1"/>
        <end position="23"/>
    </location>
</feature>
<dbReference type="HOGENOM" id="CLU_079822_2_1_6"/>
<proteinExistence type="predicted"/>
<evidence type="ECO:0000313" key="2">
    <source>
        <dbReference type="EMBL" id="AFU99346.1"/>
    </source>
</evidence>
<dbReference type="GO" id="GO:0006270">
    <property type="term" value="P:DNA replication initiation"/>
    <property type="evidence" value="ECO:0007669"/>
    <property type="project" value="InterPro"/>
</dbReference>
<name>K4KK22_SIMAS</name>
<feature type="region of interest" description="Disordered" evidence="1">
    <location>
        <begin position="1"/>
        <end position="34"/>
    </location>
</feature>
<dbReference type="KEGG" id="saga:M5M_10835"/>
<gene>
    <name evidence="2" type="ordered locus">M5M_10835</name>
</gene>
<dbReference type="RefSeq" id="WP_015047510.1">
    <property type="nucleotide sequence ID" value="NC_018868.3"/>
</dbReference>
<dbReference type="Pfam" id="PF06992">
    <property type="entry name" value="Phage_lambda_P"/>
    <property type="match status" value="1"/>
</dbReference>
<dbReference type="AlphaFoldDB" id="K4KK22"/>
<dbReference type="EMBL" id="CP003746">
    <property type="protein sequence ID" value="AFU99346.1"/>
    <property type="molecule type" value="Genomic_DNA"/>
</dbReference>
<evidence type="ECO:0008006" key="4">
    <source>
        <dbReference type="Google" id="ProtNLM"/>
    </source>
</evidence>
<keyword evidence="3" id="KW-1185">Reference proteome</keyword>
<dbReference type="eggNOG" id="ENOG502Z7IN">
    <property type="taxonomic scope" value="Bacteria"/>
</dbReference>
<dbReference type="OrthoDB" id="5725929at2"/>
<organism evidence="2 3">
    <name type="scientific">Simiduia agarivorans (strain DSM 21679 / JCM 13881 / BCRC 17597 / SA1)</name>
    <dbReference type="NCBI Taxonomy" id="1117647"/>
    <lineage>
        <taxon>Bacteria</taxon>
        <taxon>Pseudomonadati</taxon>
        <taxon>Pseudomonadota</taxon>
        <taxon>Gammaproteobacteria</taxon>
        <taxon>Cellvibrionales</taxon>
        <taxon>Cellvibrionaceae</taxon>
        <taxon>Simiduia</taxon>
    </lineage>
</organism>
<accession>K4KK22</accession>
<protein>
    <recommendedName>
        <fullName evidence="4">Replicative helicase inhibitor G39P N-terminal domain-containing protein</fullName>
    </recommendedName>
</protein>
<dbReference type="STRING" id="1117647.M5M_10835"/>
<reference evidence="2 3" key="1">
    <citation type="journal article" date="2013" name="Genome Announc.">
        <title>Complete genome sequence of Simiduia agarivorans SA1(T), a marine bacterium able to degrade a variety of polysaccharides.</title>
        <authorList>
            <person name="Lin S.Y."/>
            <person name="Shieh W.Y."/>
            <person name="Chen J.S."/>
            <person name="Tang S.L."/>
        </authorList>
    </citation>
    <scope>NUCLEOTIDE SEQUENCE [LARGE SCALE GENOMIC DNA]</scope>
    <source>
        <strain evidence="3">DSM 21679 / JCM 13881 / BCRC 17597 / SA1</strain>
    </source>
</reference>
<dbReference type="InterPro" id="IPR009731">
    <property type="entry name" value="P-like"/>
</dbReference>
<evidence type="ECO:0000256" key="1">
    <source>
        <dbReference type="SAM" id="MobiDB-lite"/>
    </source>
</evidence>
<dbReference type="Proteomes" id="UP000000466">
    <property type="component" value="Chromosome"/>
</dbReference>